<dbReference type="CDD" id="cd00102">
    <property type="entry name" value="IPT"/>
    <property type="match status" value="1"/>
</dbReference>
<feature type="domain" description="Pvc16 N-terminal" evidence="1">
    <location>
        <begin position="9"/>
        <end position="188"/>
    </location>
</feature>
<dbReference type="AlphaFoldDB" id="A0A951QRF7"/>
<protein>
    <submittedName>
        <fullName evidence="2">DUF4255 domain-containing protein</fullName>
    </submittedName>
</protein>
<name>A0A951QRF7_9CYAN</name>
<evidence type="ECO:0000259" key="1">
    <source>
        <dbReference type="Pfam" id="PF14065"/>
    </source>
</evidence>
<gene>
    <name evidence="2" type="ORF">KME60_26110</name>
</gene>
<sequence>MSNSLAIAAVTATLRNLITPGILNELGSGTVTAKPPDKAREPGDNGNQINIFLYQVLPNGSLRNMDLPNRVKPGETGQAPLALNLYYLITAYGKDNDDILAHRLLGKTMQLLHDFSILNPADIKTALAESDLHNQLERVRMTLQPMSTEEVSKLWGTFQTQYRISASYEASVVLIDSNRAVKTPLPVLTRGSGDEGVLAQADTTPPFPALEAVQAPNQQPSVRLGEVLTLNGHHLDSDGSQVVVLLMHPRFTAPKTFTLQQQYSDTEIKVQIPNQPEDFPPGFYTAAVRLLRDGKEQTTNALPFCLAPMIQQIRLSDRILTLTCNPQIWREQPLALLLGDREIFLLTTSSETERPEKTDTLIFNVGNIPNGEYFVRLRVDGTDSLLIDRSVKPPVFDLTQKVTLP</sequence>
<comment type="caution">
    <text evidence="2">The sequence shown here is derived from an EMBL/GenBank/DDBJ whole genome shotgun (WGS) entry which is preliminary data.</text>
</comment>
<reference evidence="2" key="1">
    <citation type="submission" date="2021-05" db="EMBL/GenBank/DDBJ databases">
        <authorList>
            <person name="Pietrasiak N."/>
            <person name="Ward R."/>
            <person name="Stajich J.E."/>
            <person name="Kurbessoian T."/>
        </authorList>
    </citation>
    <scope>NUCLEOTIDE SEQUENCE</scope>
    <source>
        <strain evidence="2">GSE-NOS-MK-12-04C</strain>
    </source>
</reference>
<dbReference type="Proteomes" id="UP000729701">
    <property type="component" value="Unassembled WGS sequence"/>
</dbReference>
<accession>A0A951QRF7</accession>
<dbReference type="InterPro" id="IPR025351">
    <property type="entry name" value="Pvc16_N"/>
</dbReference>
<dbReference type="EMBL" id="JAHHGZ010000035">
    <property type="protein sequence ID" value="MBW4670802.1"/>
    <property type="molecule type" value="Genomic_DNA"/>
</dbReference>
<reference evidence="2" key="2">
    <citation type="journal article" date="2022" name="Microbiol. Resour. Announc.">
        <title>Metagenome Sequencing to Explore Phylogenomics of Terrestrial Cyanobacteria.</title>
        <authorList>
            <person name="Ward R.D."/>
            <person name="Stajich J.E."/>
            <person name="Johansen J.R."/>
            <person name="Huntemann M."/>
            <person name="Clum A."/>
            <person name="Foster B."/>
            <person name="Foster B."/>
            <person name="Roux S."/>
            <person name="Palaniappan K."/>
            <person name="Varghese N."/>
            <person name="Mukherjee S."/>
            <person name="Reddy T.B.K."/>
            <person name="Daum C."/>
            <person name="Copeland A."/>
            <person name="Chen I.A."/>
            <person name="Ivanova N.N."/>
            <person name="Kyrpides N.C."/>
            <person name="Shapiro N."/>
            <person name="Eloe-Fadrosh E.A."/>
            <person name="Pietrasiak N."/>
        </authorList>
    </citation>
    <scope>NUCLEOTIDE SEQUENCE</scope>
    <source>
        <strain evidence="2">GSE-NOS-MK-12-04C</strain>
    </source>
</reference>
<dbReference type="Pfam" id="PF14065">
    <property type="entry name" value="Pvc16_N"/>
    <property type="match status" value="1"/>
</dbReference>
<evidence type="ECO:0000313" key="2">
    <source>
        <dbReference type="EMBL" id="MBW4670802.1"/>
    </source>
</evidence>
<proteinExistence type="predicted"/>
<evidence type="ECO:0000313" key="3">
    <source>
        <dbReference type="Proteomes" id="UP000729701"/>
    </source>
</evidence>
<organism evidence="2 3">
    <name type="scientific">Cyanomargarita calcarea GSE-NOS-MK-12-04C</name>
    <dbReference type="NCBI Taxonomy" id="2839659"/>
    <lineage>
        <taxon>Bacteria</taxon>
        <taxon>Bacillati</taxon>
        <taxon>Cyanobacteriota</taxon>
        <taxon>Cyanophyceae</taxon>
        <taxon>Nostocales</taxon>
        <taxon>Cyanomargaritaceae</taxon>
        <taxon>Cyanomargarita</taxon>
    </lineage>
</organism>